<feature type="signal peptide" evidence="4">
    <location>
        <begin position="1"/>
        <end position="23"/>
    </location>
</feature>
<dbReference type="GO" id="GO:0006508">
    <property type="term" value="P:proteolysis"/>
    <property type="evidence" value="ECO:0007669"/>
    <property type="project" value="UniProtKB-KW"/>
</dbReference>
<dbReference type="InterPro" id="IPR025926">
    <property type="entry name" value="PDZ-like_dom"/>
</dbReference>
<dbReference type="Gene3D" id="2.30.42.10">
    <property type="match status" value="2"/>
</dbReference>
<dbReference type="PROSITE" id="PS50106">
    <property type="entry name" value="PDZ"/>
    <property type="match status" value="1"/>
</dbReference>
<sequence>MMKRNGFFIILISVVLSAVASFAVVKCTRNSARKDENPGYVYNKGKAANAPAVNIDIEGRSFPDFTFAAENSVEAVVYVKVLKRENKSREATILDYFFGGPQYAQPRESVNSGSGVILYDNGYIVTNNHVVEGAVDVAVTLNNNRQYKAEVVGADPVTDIALLKIDASNLPVIPMGDSDSLRLGEWVLAIGSPYNLRSTITAGIVSAKGRSLPDMSGEFKIESFIQTDAAVNPGNSGGALVNANGELVGVNTAIASNTGSYTGYSFAVPVTIVKKIVNDIMEYGSVKRAMLGVSMLELTGEVAKEFGIDNGISGVYLPEVMKDGSADRAGIKPGDVITAIDGVKVTKPTQVQEKINSHRPDDNIKISVVRDGKEMSFDVQLLGRDTDSAVGTQGKVKVLGAIVEDASEAQLKKYDIKSGVVVVSVGEGSIMKAGIPEGFIITYVNQTKIENTQDLLSVVSGAQRSVLVEGINPSDGSVSYYAIGLNKK</sequence>
<evidence type="ECO:0000313" key="6">
    <source>
        <dbReference type="EMBL" id="MBO8429215.1"/>
    </source>
</evidence>
<evidence type="ECO:0000259" key="5">
    <source>
        <dbReference type="PROSITE" id="PS50106"/>
    </source>
</evidence>
<dbReference type="SUPFAM" id="SSF50156">
    <property type="entry name" value="PDZ domain-like"/>
    <property type="match status" value="2"/>
</dbReference>
<dbReference type="GO" id="GO:0004252">
    <property type="term" value="F:serine-type endopeptidase activity"/>
    <property type="evidence" value="ECO:0007669"/>
    <property type="project" value="InterPro"/>
</dbReference>
<dbReference type="InterPro" id="IPR001478">
    <property type="entry name" value="PDZ"/>
</dbReference>
<evidence type="ECO:0000256" key="1">
    <source>
        <dbReference type="ARBA" id="ARBA00010541"/>
    </source>
</evidence>
<dbReference type="InterPro" id="IPR001940">
    <property type="entry name" value="Peptidase_S1C"/>
</dbReference>
<dbReference type="SMART" id="SM00228">
    <property type="entry name" value="PDZ"/>
    <property type="match status" value="2"/>
</dbReference>
<accession>A0A9D9GW05</accession>
<dbReference type="PRINTS" id="PR00834">
    <property type="entry name" value="PROTEASES2C"/>
</dbReference>
<dbReference type="PANTHER" id="PTHR22939">
    <property type="entry name" value="SERINE PROTEASE FAMILY S1C HTRA-RELATED"/>
    <property type="match status" value="1"/>
</dbReference>
<dbReference type="Pfam" id="PF13365">
    <property type="entry name" value="Trypsin_2"/>
    <property type="match status" value="1"/>
</dbReference>
<protein>
    <submittedName>
        <fullName evidence="6">Trypsin-like peptidase domain-containing protein</fullName>
    </submittedName>
</protein>
<keyword evidence="4" id="KW-0732">Signal</keyword>
<feature type="domain" description="PDZ" evidence="5">
    <location>
        <begin position="280"/>
        <end position="372"/>
    </location>
</feature>
<comment type="caution">
    <text evidence="6">The sequence shown here is derived from an EMBL/GenBank/DDBJ whole genome shotgun (WGS) entry which is preliminary data.</text>
</comment>
<keyword evidence="3" id="KW-0378">Hydrolase</keyword>
<dbReference type="Pfam" id="PF13180">
    <property type="entry name" value="PDZ_2"/>
    <property type="match status" value="1"/>
</dbReference>
<dbReference type="PANTHER" id="PTHR22939:SF129">
    <property type="entry name" value="SERINE PROTEASE HTRA2, MITOCHONDRIAL"/>
    <property type="match status" value="1"/>
</dbReference>
<proteinExistence type="inferred from homology"/>
<evidence type="ECO:0000256" key="4">
    <source>
        <dbReference type="SAM" id="SignalP"/>
    </source>
</evidence>
<name>A0A9D9GW05_9BACT</name>
<dbReference type="EMBL" id="JADINB010000103">
    <property type="protein sequence ID" value="MBO8429215.1"/>
    <property type="molecule type" value="Genomic_DNA"/>
</dbReference>
<dbReference type="AlphaFoldDB" id="A0A9D9GW05"/>
<gene>
    <name evidence="6" type="ORF">IAC68_04705</name>
</gene>
<comment type="similarity">
    <text evidence="1">Belongs to the peptidase S1C family.</text>
</comment>
<reference evidence="6" key="1">
    <citation type="submission" date="2020-10" db="EMBL/GenBank/DDBJ databases">
        <authorList>
            <person name="Gilroy R."/>
        </authorList>
    </citation>
    <scope>NUCLEOTIDE SEQUENCE</scope>
    <source>
        <strain evidence="6">15467</strain>
    </source>
</reference>
<dbReference type="SUPFAM" id="SSF50494">
    <property type="entry name" value="Trypsin-like serine proteases"/>
    <property type="match status" value="1"/>
</dbReference>
<dbReference type="Gene3D" id="2.40.10.120">
    <property type="match status" value="1"/>
</dbReference>
<dbReference type="InterPro" id="IPR009003">
    <property type="entry name" value="Peptidase_S1_PA"/>
</dbReference>
<dbReference type="CDD" id="cd06779">
    <property type="entry name" value="cpPDZ_Deg_HtrA-like"/>
    <property type="match status" value="1"/>
</dbReference>
<evidence type="ECO:0000313" key="7">
    <source>
        <dbReference type="Proteomes" id="UP000823635"/>
    </source>
</evidence>
<feature type="chain" id="PRO_5038845884" evidence="4">
    <location>
        <begin position="24"/>
        <end position="488"/>
    </location>
</feature>
<evidence type="ECO:0000256" key="3">
    <source>
        <dbReference type="ARBA" id="ARBA00022801"/>
    </source>
</evidence>
<dbReference type="InterPro" id="IPR036034">
    <property type="entry name" value="PDZ_sf"/>
</dbReference>
<evidence type="ECO:0000256" key="2">
    <source>
        <dbReference type="ARBA" id="ARBA00022670"/>
    </source>
</evidence>
<dbReference type="Proteomes" id="UP000823635">
    <property type="component" value="Unassembled WGS sequence"/>
</dbReference>
<organism evidence="6 7">
    <name type="scientific">Candidatus Egerieousia excrementavium</name>
    <dbReference type="NCBI Taxonomy" id="2840778"/>
    <lineage>
        <taxon>Bacteria</taxon>
        <taxon>Pseudomonadati</taxon>
        <taxon>Bacteroidota</taxon>
        <taxon>Bacteroidia</taxon>
        <taxon>Bacteroidales</taxon>
        <taxon>Candidatus Egerieousia</taxon>
    </lineage>
</organism>
<reference evidence="6" key="2">
    <citation type="journal article" date="2021" name="PeerJ">
        <title>Extensive microbial diversity within the chicken gut microbiome revealed by metagenomics and culture.</title>
        <authorList>
            <person name="Gilroy R."/>
            <person name="Ravi A."/>
            <person name="Getino M."/>
            <person name="Pursley I."/>
            <person name="Horton D.L."/>
            <person name="Alikhan N.F."/>
            <person name="Baker D."/>
            <person name="Gharbi K."/>
            <person name="Hall N."/>
            <person name="Watson M."/>
            <person name="Adriaenssens E.M."/>
            <person name="Foster-Nyarko E."/>
            <person name="Jarju S."/>
            <person name="Secka A."/>
            <person name="Antonio M."/>
            <person name="Oren A."/>
            <person name="Chaudhuri R.R."/>
            <person name="La Ragione R."/>
            <person name="Hildebrand F."/>
            <person name="Pallen M.J."/>
        </authorList>
    </citation>
    <scope>NUCLEOTIDE SEQUENCE</scope>
    <source>
        <strain evidence="6">15467</strain>
    </source>
</reference>
<dbReference type="Pfam" id="PF12812">
    <property type="entry name" value="PDZ_1"/>
    <property type="match status" value="1"/>
</dbReference>
<keyword evidence="2" id="KW-0645">Protease</keyword>